<reference evidence="1" key="1">
    <citation type="submission" date="2021-02" db="EMBL/GenBank/DDBJ databases">
        <authorList>
            <person name="Nowell W R."/>
        </authorList>
    </citation>
    <scope>NUCLEOTIDE SEQUENCE</scope>
</reference>
<protein>
    <submittedName>
        <fullName evidence="1">Uncharacterized protein</fullName>
    </submittedName>
</protein>
<name>A0A820K8K3_9BILA</name>
<evidence type="ECO:0000313" key="2">
    <source>
        <dbReference type="Proteomes" id="UP000663844"/>
    </source>
</evidence>
<feature type="non-terminal residue" evidence="1">
    <location>
        <position position="1"/>
    </location>
</feature>
<comment type="caution">
    <text evidence="1">The sequence shown here is derived from an EMBL/GenBank/DDBJ whole genome shotgun (WGS) entry which is preliminary data.</text>
</comment>
<sequence length="49" mass="5294">AKKAKSMGLVDAIVEPIGPGLQTAEEKNIDYLRQVAVQKSKVCSFCKSN</sequence>
<dbReference type="AlphaFoldDB" id="A0A820K8K3"/>
<dbReference type="EMBL" id="CAJOAZ010019499">
    <property type="protein sequence ID" value="CAF4337060.1"/>
    <property type="molecule type" value="Genomic_DNA"/>
</dbReference>
<accession>A0A820K8K3</accession>
<dbReference type="Proteomes" id="UP000663844">
    <property type="component" value="Unassembled WGS sequence"/>
</dbReference>
<organism evidence="1 2">
    <name type="scientific">Adineta steineri</name>
    <dbReference type="NCBI Taxonomy" id="433720"/>
    <lineage>
        <taxon>Eukaryota</taxon>
        <taxon>Metazoa</taxon>
        <taxon>Spiralia</taxon>
        <taxon>Gnathifera</taxon>
        <taxon>Rotifera</taxon>
        <taxon>Eurotatoria</taxon>
        <taxon>Bdelloidea</taxon>
        <taxon>Adinetida</taxon>
        <taxon>Adinetidae</taxon>
        <taxon>Adineta</taxon>
    </lineage>
</organism>
<evidence type="ECO:0000313" key="1">
    <source>
        <dbReference type="EMBL" id="CAF4337060.1"/>
    </source>
</evidence>
<gene>
    <name evidence="1" type="ORF">OXD698_LOCUS48017</name>
</gene>
<proteinExistence type="predicted"/>